<reference evidence="1" key="1">
    <citation type="submission" date="2021-10" db="EMBL/GenBank/DDBJ databases">
        <title>Streptomyces nigrumlapis sp.nov.,an antimicrobial producing actinobacterium isolated from Black Gobi rocks.</title>
        <authorList>
            <person name="Wen Y."/>
            <person name="Zhang W."/>
            <person name="Liu X.G."/>
        </authorList>
    </citation>
    <scope>NUCLEOTIDE SEQUENCE</scope>
    <source>
        <strain evidence="1">ST13-2-2</strain>
    </source>
</reference>
<keyword evidence="2" id="KW-1185">Reference proteome</keyword>
<dbReference type="Proteomes" id="UP000830115">
    <property type="component" value="Chromosome"/>
</dbReference>
<dbReference type="RefSeq" id="WP_248861881.1">
    <property type="nucleotide sequence ID" value="NZ_CP086322.1"/>
</dbReference>
<proteinExistence type="predicted"/>
<evidence type="ECO:0000313" key="2">
    <source>
        <dbReference type="Proteomes" id="UP000830115"/>
    </source>
</evidence>
<accession>A0ABY4M015</accession>
<organism evidence="1 2">
    <name type="scientific">Streptomyces halobius</name>
    <dbReference type="NCBI Taxonomy" id="2879846"/>
    <lineage>
        <taxon>Bacteria</taxon>
        <taxon>Bacillati</taxon>
        <taxon>Actinomycetota</taxon>
        <taxon>Actinomycetes</taxon>
        <taxon>Kitasatosporales</taxon>
        <taxon>Streptomycetaceae</taxon>
        <taxon>Streptomyces</taxon>
    </lineage>
</organism>
<dbReference type="EMBL" id="CP086322">
    <property type="protein sequence ID" value="UQA91089.1"/>
    <property type="molecule type" value="Genomic_DNA"/>
</dbReference>
<name>A0ABY4M015_9ACTN</name>
<gene>
    <name evidence="1" type="ORF">K9S39_03605</name>
</gene>
<evidence type="ECO:0000313" key="1">
    <source>
        <dbReference type="EMBL" id="UQA91089.1"/>
    </source>
</evidence>
<protein>
    <submittedName>
        <fullName evidence="1">Glutaredoxin family protein</fullName>
    </submittedName>
</protein>
<sequence length="101" mass="10782">MTNSLAPHRITLLTQADCAFCEHAKTVLAKVGADHPLDITEIDLTSEEGRRLGAEAGVLFAPGILLNGEPFSYGRLSERRLRRALKDAATASTTPGDPAPK</sequence>
<dbReference type="InterPro" id="IPR036249">
    <property type="entry name" value="Thioredoxin-like_sf"/>
</dbReference>
<dbReference type="Pfam" id="PF05768">
    <property type="entry name" value="Glrx-like"/>
    <property type="match status" value="1"/>
</dbReference>
<dbReference type="InterPro" id="IPR008554">
    <property type="entry name" value="Glutaredoxin-like"/>
</dbReference>
<dbReference type="Gene3D" id="3.40.30.10">
    <property type="entry name" value="Glutaredoxin"/>
    <property type="match status" value="1"/>
</dbReference>
<dbReference type="SUPFAM" id="SSF52833">
    <property type="entry name" value="Thioredoxin-like"/>
    <property type="match status" value="1"/>
</dbReference>